<dbReference type="GO" id="GO:0005737">
    <property type="term" value="C:cytoplasm"/>
    <property type="evidence" value="ECO:0007669"/>
    <property type="project" value="UniProtKB-SubCell"/>
</dbReference>
<dbReference type="GO" id="GO:0004106">
    <property type="term" value="F:chorismate mutase activity"/>
    <property type="evidence" value="ECO:0007669"/>
    <property type="project" value="UniProtKB-EC"/>
</dbReference>
<evidence type="ECO:0000259" key="23">
    <source>
        <dbReference type="PROSITE" id="PS51171"/>
    </source>
</evidence>
<dbReference type="PROSITE" id="PS51671">
    <property type="entry name" value="ACT"/>
    <property type="match status" value="1"/>
</dbReference>
<comment type="function">
    <text evidence="2">Catalyzes the Claisen rearrangement of chorismate to prephenate and the decarboxylation/dehydration of prephenate to phenylpyruvate.</text>
</comment>
<dbReference type="PANTHER" id="PTHR21022:SF19">
    <property type="entry name" value="PREPHENATE DEHYDRATASE-RELATED"/>
    <property type="match status" value="1"/>
</dbReference>
<feature type="domain" description="Prephenate dehydratase" evidence="23">
    <location>
        <begin position="105"/>
        <end position="285"/>
    </location>
</feature>
<sequence length="385" mass="44289">MPSKNDLLNFRNEINEIDKNIVQLLVKRKKLVLNIARSKIKNNQPIRDIEREKNLLEKLTNLAKKNNLDINYITRLFQLIIEESVLTQKKLLNKFCNDNNLNCSRFSFLGPKGSYSHIAASQYAERNFKMCIENACFNFKEVVQSVENNQTDYAVLPIENSCSGFINEIFDILKKTNLFIIGEINILINHCLLAIKKIELNKIKTIYSHPQPFQQCSYFINQFPNWKIQYTNSTADAMKKIANYNVITNAALGSELGSKIYGLKVLSKNLANKKKNITRFILLSRKPVTFSSKIPTKTTLIFNTGQESGALAEVLLILKKKKLIMKKLTSQNIYKNPWEEMFYIDIQANLSSSLMQETLDQIRKITKFIKVLGCYPSENTVPVIP</sequence>
<dbReference type="InterPro" id="IPR001086">
    <property type="entry name" value="Preph_deHydtase"/>
</dbReference>
<evidence type="ECO:0000256" key="20">
    <source>
        <dbReference type="PIRSR" id="PIRSR001500-1"/>
    </source>
</evidence>
<dbReference type="UniPathway" id="UPA00121">
    <property type="reaction ID" value="UER00345"/>
</dbReference>
<dbReference type="EC" id="5.4.99.5" evidence="6"/>
<feature type="binding site" evidence="20">
    <location>
        <position position="48"/>
    </location>
    <ligand>
        <name>substrate</name>
    </ligand>
</feature>
<dbReference type="RefSeq" id="WP_158361183.1">
    <property type="nucleotide sequence ID" value="NZ_CP032759.1"/>
</dbReference>
<evidence type="ECO:0000256" key="13">
    <source>
        <dbReference type="ARBA" id="ARBA00023222"/>
    </source>
</evidence>
<keyword evidence="15" id="KW-0456">Lyase</keyword>
<dbReference type="PIRSF" id="PIRSF001500">
    <property type="entry name" value="Chor_mut_pdt_Ppr"/>
    <property type="match status" value="1"/>
</dbReference>
<evidence type="ECO:0000256" key="12">
    <source>
        <dbReference type="ARBA" id="ARBA00023141"/>
    </source>
</evidence>
<dbReference type="GO" id="GO:0004664">
    <property type="term" value="F:prephenate dehydratase activity"/>
    <property type="evidence" value="ECO:0007669"/>
    <property type="project" value="UniProtKB-EC"/>
</dbReference>
<keyword evidence="12" id="KW-0057">Aromatic amino acid biosynthesis</keyword>
<evidence type="ECO:0000313" key="25">
    <source>
        <dbReference type="EMBL" id="AYN24680.1"/>
    </source>
</evidence>
<dbReference type="InterPro" id="IPR002912">
    <property type="entry name" value="ACT_dom"/>
</dbReference>
<evidence type="ECO:0000256" key="3">
    <source>
        <dbReference type="ARBA" id="ARBA00004496"/>
    </source>
</evidence>
<evidence type="ECO:0000256" key="7">
    <source>
        <dbReference type="ARBA" id="ARBA00013147"/>
    </source>
</evidence>
<evidence type="ECO:0000313" key="26">
    <source>
        <dbReference type="Proteomes" id="UP000271533"/>
    </source>
</evidence>
<evidence type="ECO:0000259" key="24">
    <source>
        <dbReference type="PROSITE" id="PS51671"/>
    </source>
</evidence>
<keyword evidence="9" id="KW-0963">Cytoplasm</keyword>
<evidence type="ECO:0000256" key="15">
    <source>
        <dbReference type="ARBA" id="ARBA00023239"/>
    </source>
</evidence>
<dbReference type="InterPro" id="IPR018528">
    <property type="entry name" value="Preph_deHydtase_CS"/>
</dbReference>
<dbReference type="Gene3D" id="3.40.190.10">
    <property type="entry name" value="Periplasmic binding protein-like II"/>
    <property type="match status" value="2"/>
</dbReference>
<dbReference type="InterPro" id="IPR045865">
    <property type="entry name" value="ACT-like_dom_sf"/>
</dbReference>
<evidence type="ECO:0000259" key="22">
    <source>
        <dbReference type="PROSITE" id="PS51168"/>
    </source>
</evidence>
<evidence type="ECO:0000256" key="17">
    <source>
        <dbReference type="ARBA" id="ARBA00031175"/>
    </source>
</evidence>
<feature type="binding site" evidence="20">
    <location>
        <position position="28"/>
    </location>
    <ligand>
        <name>substrate</name>
    </ligand>
</feature>
<protein>
    <recommendedName>
        <fullName evidence="8">Bifunctional chorismate mutase/prephenate dehydratase</fullName>
        <ecNumber evidence="7">4.2.1.51</ecNumber>
        <ecNumber evidence="6">5.4.99.5</ecNumber>
    </recommendedName>
    <alternativeName>
        <fullName evidence="18">Chorismate mutase-prephenate dehydratase</fullName>
    </alternativeName>
    <alternativeName>
        <fullName evidence="17">p-protein</fullName>
    </alternativeName>
</protein>
<proteinExistence type="predicted"/>
<dbReference type="InterPro" id="IPR036979">
    <property type="entry name" value="CM_dom_sf"/>
</dbReference>
<feature type="binding site" evidence="20">
    <location>
        <position position="52"/>
    </location>
    <ligand>
        <name>substrate</name>
    </ligand>
</feature>
<dbReference type="InterPro" id="IPR002701">
    <property type="entry name" value="CM_II_prokaryot"/>
</dbReference>
<feature type="binding site" evidence="20">
    <location>
        <position position="88"/>
    </location>
    <ligand>
        <name>substrate</name>
    </ligand>
</feature>
<dbReference type="InterPro" id="IPR008242">
    <property type="entry name" value="Chor_mutase/pphenate_deHydtase"/>
</dbReference>
<keyword evidence="11" id="KW-0028">Amino-acid biosynthesis</keyword>
<feature type="domain" description="Chorismate mutase" evidence="22">
    <location>
        <begin position="1"/>
        <end position="92"/>
    </location>
</feature>
<dbReference type="CDD" id="cd04905">
    <property type="entry name" value="ACT_CM-PDT"/>
    <property type="match status" value="1"/>
</dbReference>
<dbReference type="SMART" id="SM00830">
    <property type="entry name" value="CM_2"/>
    <property type="match status" value="1"/>
</dbReference>
<feature type="site" description="Essential for prephenate dehydratase activity" evidence="21">
    <location>
        <position position="278"/>
    </location>
</feature>
<evidence type="ECO:0000256" key="4">
    <source>
        <dbReference type="ARBA" id="ARBA00004741"/>
    </source>
</evidence>
<dbReference type="PROSITE" id="PS00857">
    <property type="entry name" value="PREPHENATE_DEHYDR_1"/>
    <property type="match status" value="1"/>
</dbReference>
<evidence type="ECO:0000256" key="8">
    <source>
        <dbReference type="ARBA" id="ARBA00014401"/>
    </source>
</evidence>
<dbReference type="Pfam" id="PF01817">
    <property type="entry name" value="CM_2"/>
    <property type="match status" value="1"/>
</dbReference>
<keyword evidence="13" id="KW-0584">Phenylalanine biosynthesis</keyword>
<dbReference type="SUPFAM" id="SSF55021">
    <property type="entry name" value="ACT-like"/>
    <property type="match status" value="1"/>
</dbReference>
<evidence type="ECO:0000256" key="1">
    <source>
        <dbReference type="ARBA" id="ARBA00000824"/>
    </source>
</evidence>
<dbReference type="PROSITE" id="PS51168">
    <property type="entry name" value="CHORISMATE_MUT_2"/>
    <property type="match status" value="1"/>
</dbReference>
<dbReference type="Gene3D" id="3.30.70.260">
    <property type="match status" value="1"/>
</dbReference>
<dbReference type="GO" id="GO:0046417">
    <property type="term" value="P:chorismate metabolic process"/>
    <property type="evidence" value="ECO:0007669"/>
    <property type="project" value="InterPro"/>
</dbReference>
<evidence type="ECO:0000256" key="19">
    <source>
        <dbReference type="ARBA" id="ARBA00047848"/>
    </source>
</evidence>
<evidence type="ECO:0000256" key="16">
    <source>
        <dbReference type="ARBA" id="ARBA00023268"/>
    </source>
</evidence>
<comment type="catalytic activity">
    <reaction evidence="19">
        <text>prephenate + H(+) = 3-phenylpyruvate + CO2 + H2O</text>
        <dbReference type="Rhea" id="RHEA:21648"/>
        <dbReference type="ChEBI" id="CHEBI:15377"/>
        <dbReference type="ChEBI" id="CHEBI:15378"/>
        <dbReference type="ChEBI" id="CHEBI:16526"/>
        <dbReference type="ChEBI" id="CHEBI:18005"/>
        <dbReference type="ChEBI" id="CHEBI:29934"/>
        <dbReference type="EC" id="4.2.1.51"/>
    </reaction>
</comment>
<dbReference type="PANTHER" id="PTHR21022">
    <property type="entry name" value="PREPHENATE DEHYDRATASE P PROTEIN"/>
    <property type="match status" value="1"/>
</dbReference>
<dbReference type="InterPro" id="IPR036263">
    <property type="entry name" value="Chorismate_II_sf"/>
</dbReference>
<comment type="pathway">
    <text evidence="4">Amino-acid biosynthesis; L-phenylalanine biosynthesis; phenylpyruvate from prephenate: step 1/1.</text>
</comment>
<feature type="binding site" evidence="20">
    <location>
        <position position="39"/>
    </location>
    <ligand>
        <name>substrate</name>
    </ligand>
</feature>
<evidence type="ECO:0000256" key="9">
    <source>
        <dbReference type="ARBA" id="ARBA00022490"/>
    </source>
</evidence>
<dbReference type="Proteomes" id="UP000271533">
    <property type="component" value="Chromosome"/>
</dbReference>
<dbReference type="NCBIfam" id="TIGR01797">
    <property type="entry name" value="CM_P_1"/>
    <property type="match status" value="1"/>
</dbReference>
<evidence type="ECO:0000256" key="14">
    <source>
        <dbReference type="ARBA" id="ARBA00023235"/>
    </source>
</evidence>
<dbReference type="OrthoDB" id="9802281at2"/>
<dbReference type="AlphaFoldDB" id="A0A3G2I5J7"/>
<evidence type="ECO:0000256" key="18">
    <source>
        <dbReference type="ARBA" id="ARBA00031520"/>
    </source>
</evidence>
<reference evidence="25 26" key="1">
    <citation type="submission" date="2018-10" db="EMBL/GenBank/DDBJ databases">
        <title>Genome sequence of the corn leaf aphid (Rhopalosiphum maidis Fitch).</title>
        <authorList>
            <person name="Chen W."/>
            <person name="Shakir S."/>
            <person name="Bigham M."/>
            <person name="Fei Z."/>
            <person name="Jander G."/>
        </authorList>
    </citation>
    <scope>NUCLEOTIDE SEQUENCE [LARGE SCALE GENOMIC DNA]</scope>
    <source>
        <strain evidence="25 26">BTI</strain>
    </source>
</reference>
<evidence type="ECO:0000256" key="21">
    <source>
        <dbReference type="PIRSR" id="PIRSR001500-2"/>
    </source>
</evidence>
<evidence type="ECO:0000256" key="10">
    <source>
        <dbReference type="ARBA" id="ARBA00022533"/>
    </source>
</evidence>
<dbReference type="UniPathway" id="UPA00120">
    <property type="reaction ID" value="UER00203"/>
</dbReference>
<evidence type="ECO:0000256" key="5">
    <source>
        <dbReference type="ARBA" id="ARBA00004817"/>
    </source>
</evidence>
<evidence type="ECO:0000256" key="6">
    <source>
        <dbReference type="ARBA" id="ARBA00012404"/>
    </source>
</evidence>
<dbReference type="GO" id="GO:0009094">
    <property type="term" value="P:L-phenylalanine biosynthetic process"/>
    <property type="evidence" value="ECO:0007669"/>
    <property type="project" value="UniProtKB-UniPathway"/>
</dbReference>
<dbReference type="EC" id="4.2.1.51" evidence="7"/>
<dbReference type="InterPro" id="IPR010952">
    <property type="entry name" value="CM_P_1"/>
</dbReference>
<keyword evidence="14 25" id="KW-0413">Isomerase</keyword>
<keyword evidence="16" id="KW-0511">Multifunctional enzyme</keyword>
<dbReference type="EMBL" id="CP032759">
    <property type="protein sequence ID" value="AYN24680.1"/>
    <property type="molecule type" value="Genomic_DNA"/>
</dbReference>
<organism evidence="25 26">
    <name type="scientific">Buchnera aphidicola subsp. Rhopalosiphum maidis</name>
    <dbReference type="NCBI Taxonomy" id="118109"/>
    <lineage>
        <taxon>Bacteria</taxon>
        <taxon>Pseudomonadati</taxon>
        <taxon>Pseudomonadota</taxon>
        <taxon>Gammaproteobacteria</taxon>
        <taxon>Enterobacterales</taxon>
        <taxon>Erwiniaceae</taxon>
        <taxon>Buchnera</taxon>
    </lineage>
</organism>
<comment type="pathway">
    <text evidence="5">Metabolic intermediate biosynthesis; prephenate biosynthesis; prephenate from chorismate: step 1/1.</text>
</comment>
<feature type="binding site" evidence="20">
    <location>
        <position position="11"/>
    </location>
    <ligand>
        <name>substrate</name>
    </ligand>
</feature>
<dbReference type="Gene3D" id="1.20.59.10">
    <property type="entry name" value="Chorismate mutase"/>
    <property type="match status" value="1"/>
</dbReference>
<feature type="binding site" evidence="20">
    <location>
        <position position="84"/>
    </location>
    <ligand>
        <name>substrate</name>
    </ligand>
</feature>
<comment type="subcellular location">
    <subcellularLocation>
        <location evidence="3">Cytoplasm</location>
    </subcellularLocation>
</comment>
<dbReference type="PROSITE" id="PS51171">
    <property type="entry name" value="PREPHENATE_DEHYDR_3"/>
    <property type="match status" value="1"/>
</dbReference>
<dbReference type="FunFam" id="3.40.190.10:FF:000034">
    <property type="entry name" value="Chorismate mutase/prephenate dehydratase"/>
    <property type="match status" value="1"/>
</dbReference>
<feature type="domain" description="ACT" evidence="24">
    <location>
        <begin position="299"/>
        <end position="376"/>
    </location>
</feature>
<name>A0A3G2I5J7_BUCRM</name>
<accession>A0A3G2I5J7</accession>
<evidence type="ECO:0000256" key="11">
    <source>
        <dbReference type="ARBA" id="ARBA00022605"/>
    </source>
</evidence>
<dbReference type="Pfam" id="PF00800">
    <property type="entry name" value="PDT"/>
    <property type="match status" value="1"/>
</dbReference>
<keyword evidence="10" id="KW-0021">Allosteric enzyme</keyword>
<dbReference type="SUPFAM" id="SSF53850">
    <property type="entry name" value="Periplasmic binding protein-like II"/>
    <property type="match status" value="1"/>
</dbReference>
<dbReference type="SUPFAM" id="SSF48600">
    <property type="entry name" value="Chorismate mutase II"/>
    <property type="match status" value="1"/>
</dbReference>
<dbReference type="CDD" id="cd13631">
    <property type="entry name" value="PBP2_Ct-PDT_like"/>
    <property type="match status" value="1"/>
</dbReference>
<gene>
    <name evidence="25" type="ORF">D8S97_01790</name>
</gene>
<evidence type="ECO:0000256" key="2">
    <source>
        <dbReference type="ARBA" id="ARBA00002364"/>
    </source>
</evidence>
<comment type="catalytic activity">
    <reaction evidence="1">
        <text>chorismate = prephenate</text>
        <dbReference type="Rhea" id="RHEA:13897"/>
        <dbReference type="ChEBI" id="CHEBI:29748"/>
        <dbReference type="ChEBI" id="CHEBI:29934"/>
        <dbReference type="EC" id="5.4.99.5"/>
    </reaction>
</comment>